<reference evidence="5 6" key="1">
    <citation type="submission" date="2018-05" db="EMBL/GenBank/DDBJ databases">
        <title>Abyssibacter profundi OUC007T gen. nov., sp. nov, a marine bacterium isolated from seawater of the Mariana Trench.</title>
        <authorList>
            <person name="Zhou S."/>
        </authorList>
    </citation>
    <scope>NUCLEOTIDE SEQUENCE [LARGE SCALE GENOMIC DNA]</scope>
    <source>
        <strain evidence="5 6">OUC007</strain>
    </source>
</reference>
<name>A0A363UJU4_9GAMM</name>
<dbReference type="InterPro" id="IPR036423">
    <property type="entry name" value="SOD-like_Cu/Zn_dom_sf"/>
</dbReference>
<evidence type="ECO:0000259" key="4">
    <source>
        <dbReference type="Pfam" id="PF00080"/>
    </source>
</evidence>
<keyword evidence="2" id="KW-0186">Copper</keyword>
<comment type="cofactor">
    <cofactor evidence="2">
        <name>Zn(2+)</name>
        <dbReference type="ChEBI" id="CHEBI:29105"/>
    </cofactor>
    <text evidence="2">Binds 1 zinc ion per subunit.</text>
</comment>
<dbReference type="PROSITE" id="PS51257">
    <property type="entry name" value="PROKAR_LIPOPROTEIN"/>
    <property type="match status" value="1"/>
</dbReference>
<comment type="function">
    <text evidence="2">Destroys radicals which are normally produced within the cells and which are toxic to biological systems.</text>
</comment>
<dbReference type="AlphaFoldDB" id="A0A363UJU4"/>
<keyword evidence="2" id="KW-0479">Metal-binding</keyword>
<dbReference type="RefSeq" id="WP_109720622.1">
    <property type="nucleotide sequence ID" value="NZ_QEQK01000009.1"/>
</dbReference>
<dbReference type="GO" id="GO:0005507">
    <property type="term" value="F:copper ion binding"/>
    <property type="evidence" value="ECO:0007669"/>
    <property type="project" value="InterPro"/>
</dbReference>
<feature type="domain" description="Superoxide dismutase copper/zinc binding" evidence="4">
    <location>
        <begin position="42"/>
        <end position="174"/>
    </location>
</feature>
<evidence type="ECO:0000256" key="3">
    <source>
        <dbReference type="SAM" id="SignalP"/>
    </source>
</evidence>
<dbReference type="PROSITE" id="PS00087">
    <property type="entry name" value="SOD_CU_ZN_1"/>
    <property type="match status" value="1"/>
</dbReference>
<comment type="catalytic activity">
    <reaction evidence="2">
        <text>2 superoxide + 2 H(+) = H2O2 + O2</text>
        <dbReference type="Rhea" id="RHEA:20696"/>
        <dbReference type="ChEBI" id="CHEBI:15378"/>
        <dbReference type="ChEBI" id="CHEBI:15379"/>
        <dbReference type="ChEBI" id="CHEBI:16240"/>
        <dbReference type="ChEBI" id="CHEBI:18421"/>
        <dbReference type="EC" id="1.15.1.1"/>
    </reaction>
</comment>
<dbReference type="Gene3D" id="2.60.40.200">
    <property type="entry name" value="Superoxide dismutase, copper/zinc binding domain"/>
    <property type="match status" value="1"/>
</dbReference>
<dbReference type="InterPro" id="IPR024134">
    <property type="entry name" value="SOD_Cu/Zn_/chaperone"/>
</dbReference>
<keyword evidence="6" id="KW-1185">Reference proteome</keyword>
<sequence>MTRTLSTLSLCAALAACAGSAGAASSVTLSSVSTDGVGEALGTVTFEQTEYGLVLKPDLQGLAPGLHGFHLHENGSCEPADKNGTTVAAAAAGSHYDPKGTGQHGTPWGNGHLGDLPPLFVADDGTASHAVLAPRLTKQDLKGRALMIHAGGDNFSDTPKKLGGGGSRVACGVIS</sequence>
<protein>
    <recommendedName>
        <fullName evidence="2">Superoxide dismutase [Cu-Zn]</fullName>
        <ecNumber evidence="2">1.15.1.1</ecNumber>
    </recommendedName>
</protein>
<dbReference type="Pfam" id="PF00080">
    <property type="entry name" value="Sod_Cu"/>
    <property type="match status" value="1"/>
</dbReference>
<evidence type="ECO:0000256" key="2">
    <source>
        <dbReference type="RuleBase" id="RU000393"/>
    </source>
</evidence>
<comment type="caution">
    <text evidence="5">The sequence shown here is derived from an EMBL/GenBank/DDBJ whole genome shotgun (WGS) entry which is preliminary data.</text>
</comment>
<evidence type="ECO:0000313" key="5">
    <source>
        <dbReference type="EMBL" id="PWN55698.1"/>
    </source>
</evidence>
<organism evidence="5 6">
    <name type="scientific">Abyssibacter profundi</name>
    <dbReference type="NCBI Taxonomy" id="2182787"/>
    <lineage>
        <taxon>Bacteria</taxon>
        <taxon>Pseudomonadati</taxon>
        <taxon>Pseudomonadota</taxon>
        <taxon>Gammaproteobacteria</taxon>
        <taxon>Chromatiales</taxon>
        <taxon>Oceanococcaceae</taxon>
        <taxon>Abyssibacter</taxon>
    </lineage>
</organism>
<gene>
    <name evidence="5" type="ORF">DEH80_11375</name>
</gene>
<keyword evidence="2" id="KW-0862">Zinc</keyword>
<dbReference type="GO" id="GO:0004784">
    <property type="term" value="F:superoxide dismutase activity"/>
    <property type="evidence" value="ECO:0007669"/>
    <property type="project" value="UniProtKB-EC"/>
</dbReference>
<dbReference type="PROSITE" id="PS00332">
    <property type="entry name" value="SOD_CU_ZN_2"/>
    <property type="match status" value="1"/>
</dbReference>
<feature type="chain" id="PRO_5016876526" description="Superoxide dismutase [Cu-Zn]" evidence="3">
    <location>
        <begin position="24"/>
        <end position="175"/>
    </location>
</feature>
<feature type="signal peptide" evidence="3">
    <location>
        <begin position="1"/>
        <end position="23"/>
    </location>
</feature>
<comment type="cofactor">
    <cofactor evidence="2">
        <name>Cu cation</name>
        <dbReference type="ChEBI" id="CHEBI:23378"/>
    </cofactor>
    <text evidence="2">Binds 1 copper ion per subunit.</text>
</comment>
<dbReference type="SUPFAM" id="SSF49329">
    <property type="entry name" value="Cu,Zn superoxide dismutase-like"/>
    <property type="match status" value="1"/>
</dbReference>
<keyword evidence="2" id="KW-0560">Oxidoreductase</keyword>
<accession>A0A363UJU4</accession>
<keyword evidence="3" id="KW-0732">Signal</keyword>
<proteinExistence type="inferred from homology"/>
<evidence type="ECO:0000313" key="6">
    <source>
        <dbReference type="Proteomes" id="UP000251800"/>
    </source>
</evidence>
<dbReference type="NCBIfam" id="NF007628">
    <property type="entry name" value="PRK10290.1"/>
    <property type="match status" value="1"/>
</dbReference>
<dbReference type="Proteomes" id="UP000251800">
    <property type="component" value="Unassembled WGS sequence"/>
</dbReference>
<dbReference type="EMBL" id="QEQK01000009">
    <property type="protein sequence ID" value="PWN55698.1"/>
    <property type="molecule type" value="Genomic_DNA"/>
</dbReference>
<dbReference type="EC" id="1.15.1.1" evidence="2"/>
<evidence type="ECO:0000256" key="1">
    <source>
        <dbReference type="ARBA" id="ARBA00010457"/>
    </source>
</evidence>
<dbReference type="InterPro" id="IPR018152">
    <property type="entry name" value="SOD_Cu/Zn_BS"/>
</dbReference>
<dbReference type="OrthoDB" id="5431326at2"/>
<dbReference type="InterPro" id="IPR001424">
    <property type="entry name" value="SOD_Cu_Zn_dom"/>
</dbReference>
<comment type="similarity">
    <text evidence="1 2">Belongs to the Cu-Zn superoxide dismutase family.</text>
</comment>
<dbReference type="PANTHER" id="PTHR10003">
    <property type="entry name" value="SUPEROXIDE DISMUTASE CU-ZN -RELATED"/>
    <property type="match status" value="1"/>
</dbReference>